<dbReference type="EMBL" id="BLLF01003083">
    <property type="protein sequence ID" value="GFH26290.1"/>
    <property type="molecule type" value="Genomic_DNA"/>
</dbReference>
<feature type="non-terminal residue" evidence="1">
    <location>
        <position position="1"/>
    </location>
</feature>
<comment type="caution">
    <text evidence="1">The sequence shown here is derived from an EMBL/GenBank/DDBJ whole genome shotgun (WGS) entry which is preliminary data.</text>
</comment>
<dbReference type="AlphaFoldDB" id="A0A699ZYI3"/>
<evidence type="ECO:0000313" key="2">
    <source>
        <dbReference type="Proteomes" id="UP000485058"/>
    </source>
</evidence>
<sequence>VVMLYVDEETSIKRQMERAKVASLHNKRVMDAGAGKLWEQRSTDMSIEKCKKRYDIFKTHYSATMRLKQFFPFHLIDSMGSLDETREAISMELRYQSSLDLSEATYSIIRHLPLSRELAQNARQQLVTRLDTHSSKDPILFHKVVDILRTEVIPILNESGMAGRVEYVSDLRLFNDQPRAAQMLLDILTDRGFSASHSTEVTYVPISVDLATGAIKNRRETKHKFTVHWETKGVREMAKAIEIATRMAESAAKDGARISQSFLPPNSPE</sequence>
<keyword evidence="2" id="KW-1185">Reference proteome</keyword>
<accession>A0A699ZYI3</accession>
<proteinExistence type="predicted"/>
<feature type="non-terminal residue" evidence="1">
    <location>
        <position position="269"/>
    </location>
</feature>
<reference evidence="1 2" key="1">
    <citation type="submission" date="2020-02" db="EMBL/GenBank/DDBJ databases">
        <title>Draft genome sequence of Haematococcus lacustris strain NIES-144.</title>
        <authorList>
            <person name="Morimoto D."/>
            <person name="Nakagawa S."/>
            <person name="Yoshida T."/>
            <person name="Sawayama S."/>
        </authorList>
    </citation>
    <scope>NUCLEOTIDE SEQUENCE [LARGE SCALE GENOMIC DNA]</scope>
    <source>
        <strain evidence="1 2">NIES-144</strain>
    </source>
</reference>
<dbReference type="InterPro" id="IPR027417">
    <property type="entry name" value="P-loop_NTPase"/>
</dbReference>
<organism evidence="1 2">
    <name type="scientific">Haematococcus lacustris</name>
    <name type="common">Green alga</name>
    <name type="synonym">Haematococcus pluvialis</name>
    <dbReference type="NCBI Taxonomy" id="44745"/>
    <lineage>
        <taxon>Eukaryota</taxon>
        <taxon>Viridiplantae</taxon>
        <taxon>Chlorophyta</taxon>
        <taxon>core chlorophytes</taxon>
        <taxon>Chlorophyceae</taxon>
        <taxon>CS clade</taxon>
        <taxon>Chlamydomonadales</taxon>
        <taxon>Haematococcaceae</taxon>
        <taxon>Haematococcus</taxon>
    </lineage>
</organism>
<evidence type="ECO:0000313" key="1">
    <source>
        <dbReference type="EMBL" id="GFH26290.1"/>
    </source>
</evidence>
<gene>
    <name evidence="1" type="ORF">HaLaN_24417</name>
</gene>
<dbReference type="Gene3D" id="3.40.50.300">
    <property type="entry name" value="P-loop containing nucleotide triphosphate hydrolases"/>
    <property type="match status" value="1"/>
</dbReference>
<dbReference type="Proteomes" id="UP000485058">
    <property type="component" value="Unassembled WGS sequence"/>
</dbReference>
<name>A0A699ZYI3_HAELA</name>
<protein>
    <submittedName>
        <fullName evidence="1">Uncharacterized protein</fullName>
    </submittedName>
</protein>